<feature type="transmembrane region" description="Helical" evidence="2">
    <location>
        <begin position="93"/>
        <end position="120"/>
    </location>
</feature>
<reference evidence="3" key="1">
    <citation type="submission" date="2020-10" db="EMBL/GenBank/DDBJ databases">
        <authorList>
            <person name="Castelo-Branco R."/>
            <person name="Eusebio N."/>
            <person name="Adriana R."/>
            <person name="Vieira A."/>
            <person name="Brugerolle De Fraissinette N."/>
            <person name="Rezende De Castro R."/>
            <person name="Schneider M.P."/>
            <person name="Vasconcelos V."/>
            <person name="Leao P.N."/>
        </authorList>
    </citation>
    <scope>NUCLEOTIDE SEQUENCE</scope>
    <source>
        <strain evidence="3">LEGE 07310</strain>
    </source>
</reference>
<keyword evidence="1" id="KW-0175">Coiled coil</keyword>
<evidence type="ECO:0000256" key="1">
    <source>
        <dbReference type="SAM" id="Coils"/>
    </source>
</evidence>
<proteinExistence type="predicted"/>
<evidence type="ECO:0000313" key="4">
    <source>
        <dbReference type="Proteomes" id="UP000636505"/>
    </source>
</evidence>
<name>A0A8J7AZ32_9CYAN</name>
<keyword evidence="4" id="KW-1185">Reference proteome</keyword>
<feature type="coiled-coil region" evidence="1">
    <location>
        <begin position="976"/>
        <end position="1007"/>
    </location>
</feature>
<dbReference type="EMBL" id="JADEXG010000045">
    <property type="protein sequence ID" value="MBE9079002.1"/>
    <property type="molecule type" value="Genomic_DNA"/>
</dbReference>
<keyword evidence="2" id="KW-1133">Transmembrane helix</keyword>
<sequence length="1034" mass="115416">MTPLDSVSLNLADAGLWLAQLGVPDPEELRDNAFIFSGPQFYTALLSGIVLAFGFQLLLTNFLVAAGVSVVAHSGSSSSKKSSSDDSSSGNPIRTISIAFGISTLIVVSLALFVACFLAVKLSLYNSPLLGVITGLVIWGTYFTLLVWVSSTTVGSMIGSVVKTATSSFQSLVGTATAALTAKTASNQIVSTAEAAAAAVRRELTSTIDVEDLQYKLQDYLGSLPTPEFDADRVEAEFDRLLRGSDFSDIEDMESLSRIDRQAFVDLVSSRTDLSKRDINRVADRLYKRWQRNLGSSRKGLLGELRDYIQSATPDRLLSQSTDDRLGQLIDELRQQRRQSSGSGNNNAAMMSQVFSMLSAVAMGRVDLSDFDVEKIIGKIREARSQVVSQADSLSAQLGDQPDASIFKADIENYLLNTYAWQMRGTRLEDEFRMVLFDPQADPYLLRQELEQVNRAYFADILKSRGLFTQTELRSISLRLDVVRQQLLREVIAAQNIQAEKQLLRETEIFFQLTPKEELYTDMGEQAFSAIAEDDHADAGELRARFAKVTPALIQQLLVARADINPDEAIQLSDKYQQILDKVAADSEGLQQSATVRADQQWQQLQDYLRSTNKAELSPEGIERDLKTLMHEPEAGIRRIRWRVTRFNRDTLVQLLSQRNDLSEQEVNQIIDHVESNWYSLRGAPQAMTAQAQAKYNEASSAIADYLRSTGKSELNPEGIKRDLQTLVENPQVGAKAVRARLARMDRDTLVQLLNQRDDLTEAEINQTIDQLLDGIQTVLQTPRRLARRAQAQVMSFESALEDYLRSTDKAELNPEGIKRDLQVLLDDPRLGAERIGERLSRMDRSTMIALLAQREDMTEAEAAQTVDQVLSVRDQFVAQVRQIQLRIEAMIDSIFARIRRYLNSLDRPELNYEGVSRDVRTLFDDPQAGFDALRDRLSQFDRNTLIAIISSNDRISQADAEQVVGQVESARDSVLRRAERLEYQLQARLNDLKLQAQRQVEETQRAAEAAAWWLFATALISAIAAGVGGGLAV</sequence>
<feature type="transmembrane region" description="Helical" evidence="2">
    <location>
        <begin position="1011"/>
        <end position="1033"/>
    </location>
</feature>
<feature type="transmembrane region" description="Helical" evidence="2">
    <location>
        <begin position="129"/>
        <end position="149"/>
    </location>
</feature>
<gene>
    <name evidence="3" type="ORF">IQ241_17150</name>
</gene>
<organism evidence="3 4">
    <name type="scientific">Vasconcelosia minhoensis LEGE 07310</name>
    <dbReference type="NCBI Taxonomy" id="915328"/>
    <lineage>
        <taxon>Bacteria</taxon>
        <taxon>Bacillati</taxon>
        <taxon>Cyanobacteriota</taxon>
        <taxon>Cyanophyceae</taxon>
        <taxon>Nodosilineales</taxon>
        <taxon>Cymatolegaceae</taxon>
        <taxon>Vasconcelosia</taxon>
        <taxon>Vasconcelosia minhoensis</taxon>
    </lineage>
</organism>
<keyword evidence="2" id="KW-0472">Membrane</keyword>
<accession>A0A8J7AZ32</accession>
<evidence type="ECO:0000256" key="2">
    <source>
        <dbReference type="SAM" id="Phobius"/>
    </source>
</evidence>
<evidence type="ECO:0000313" key="3">
    <source>
        <dbReference type="EMBL" id="MBE9079002.1"/>
    </source>
</evidence>
<dbReference type="AlphaFoldDB" id="A0A8J7AZ32"/>
<feature type="transmembrane region" description="Helical" evidence="2">
    <location>
        <begin position="44"/>
        <end position="73"/>
    </location>
</feature>
<comment type="caution">
    <text evidence="3">The sequence shown here is derived from an EMBL/GenBank/DDBJ whole genome shotgun (WGS) entry which is preliminary data.</text>
</comment>
<protein>
    <submittedName>
        <fullName evidence="3">MFS transporter</fullName>
    </submittedName>
</protein>
<keyword evidence="2" id="KW-0812">Transmembrane</keyword>
<dbReference type="Proteomes" id="UP000636505">
    <property type="component" value="Unassembled WGS sequence"/>
</dbReference>
<dbReference type="RefSeq" id="WP_193909487.1">
    <property type="nucleotide sequence ID" value="NZ_JADEXG010000045.1"/>
</dbReference>